<accession>A0ACC2AJ16</accession>
<comment type="caution">
    <text evidence="1">The sequence shown here is derived from an EMBL/GenBank/DDBJ whole genome shotgun (WGS) entry which is preliminary data.</text>
</comment>
<sequence>MGVEEWDSISRWTGLVASIWIQSFAGTTATFAAYSPCLKSELHYSQVQLNNLGVAKDFGENVGLVAGYFSNKFPAWALLGVASSESFVGYGVLWLVASERIGPPPYWQMCIVQCLAANSCTWFNTAILVTTMRNFPRSRGTVVGIVKGFIGLSGAIFTQLYIAFLAEDPASMLLMLSVAPGIVSILLMIFIHPVTASVSKEDPDAKGNFLFIHVICIGLAIYLLGTTLTENLLSLKTPLVSGIFTAVMFLFLIAPLYVPTKLFLRTILTHGSSPDLDSLPSSTDGVQAPLLEHVAGSSSHALPNLDGVENGTTNVSHGGNGIKSVDNVKANRQPIHTPPTIGTGEWKTLPSFEAELILDYDPGVLLAVGEGAIIRKRRPRRGEDFNLRQTLVKADFWLLFFVFFCGIGTGVTAANNLGQMGQAQGYRDAAIFVALFALGNFIGRLGGGSASEYYLRFGMPRTLWIAGAQAVLVFVHLLFATAAPGSLYIGSTVLGICYGIHYSVVVPTLSELFGLKHFGKIYNVLTIGDPIASVLLSGLLAGYLYDQEAKKQFGLNSTLWDWRSGTLQSGNQHCTGAHCFRLTFIIMAGICVIGVVLNIVLSIRIRPVYKALYENRNLPLLRDSDTETDREPH</sequence>
<organism evidence="1 2">
    <name type="scientific">Diphasiastrum complanatum</name>
    <name type="common">Issler's clubmoss</name>
    <name type="synonym">Lycopodium complanatum</name>
    <dbReference type="NCBI Taxonomy" id="34168"/>
    <lineage>
        <taxon>Eukaryota</taxon>
        <taxon>Viridiplantae</taxon>
        <taxon>Streptophyta</taxon>
        <taxon>Embryophyta</taxon>
        <taxon>Tracheophyta</taxon>
        <taxon>Lycopodiopsida</taxon>
        <taxon>Lycopodiales</taxon>
        <taxon>Lycopodiaceae</taxon>
        <taxon>Lycopodioideae</taxon>
        <taxon>Diphasiastrum</taxon>
    </lineage>
</organism>
<keyword evidence="2" id="KW-1185">Reference proteome</keyword>
<evidence type="ECO:0000313" key="1">
    <source>
        <dbReference type="EMBL" id="KAJ7517573.1"/>
    </source>
</evidence>
<gene>
    <name evidence="1" type="ORF">O6H91_21G029700</name>
</gene>
<reference evidence="2" key="1">
    <citation type="journal article" date="2024" name="Proc. Natl. Acad. Sci. U.S.A.">
        <title>Extraordinary preservation of gene collinearity over three hundred million years revealed in homosporous lycophytes.</title>
        <authorList>
            <person name="Li C."/>
            <person name="Wickell D."/>
            <person name="Kuo L.Y."/>
            <person name="Chen X."/>
            <person name="Nie B."/>
            <person name="Liao X."/>
            <person name="Peng D."/>
            <person name="Ji J."/>
            <person name="Jenkins J."/>
            <person name="Williams M."/>
            <person name="Shu S."/>
            <person name="Plott C."/>
            <person name="Barry K."/>
            <person name="Rajasekar S."/>
            <person name="Grimwood J."/>
            <person name="Han X."/>
            <person name="Sun S."/>
            <person name="Hou Z."/>
            <person name="He W."/>
            <person name="Dai G."/>
            <person name="Sun C."/>
            <person name="Schmutz J."/>
            <person name="Leebens-Mack J.H."/>
            <person name="Li F.W."/>
            <person name="Wang L."/>
        </authorList>
    </citation>
    <scope>NUCLEOTIDE SEQUENCE [LARGE SCALE GENOMIC DNA]</scope>
    <source>
        <strain evidence="2">cv. PW_Plant_1</strain>
    </source>
</reference>
<protein>
    <submittedName>
        <fullName evidence="1">Uncharacterized protein</fullName>
    </submittedName>
</protein>
<proteinExistence type="predicted"/>
<evidence type="ECO:0000313" key="2">
    <source>
        <dbReference type="Proteomes" id="UP001162992"/>
    </source>
</evidence>
<dbReference type="EMBL" id="CM055112">
    <property type="protein sequence ID" value="KAJ7517573.1"/>
    <property type="molecule type" value="Genomic_DNA"/>
</dbReference>
<name>A0ACC2AJ16_DIPCM</name>
<dbReference type="Proteomes" id="UP001162992">
    <property type="component" value="Chromosome 21"/>
</dbReference>